<dbReference type="Proteomes" id="UP000011135">
    <property type="component" value="Unassembled WGS sequence"/>
</dbReference>
<dbReference type="InterPro" id="IPR029063">
    <property type="entry name" value="SAM-dependent_MTases_sf"/>
</dbReference>
<dbReference type="Pfam" id="PF08241">
    <property type="entry name" value="Methyltransf_11"/>
    <property type="match status" value="1"/>
</dbReference>
<evidence type="ECO:0000313" key="2">
    <source>
        <dbReference type="EMBL" id="ELR71793.1"/>
    </source>
</evidence>
<dbReference type="RefSeq" id="WP_009579775.1">
    <property type="nucleotide sequence ID" value="NZ_AMZN01000033.1"/>
</dbReference>
<dbReference type="EMBL" id="AMZN01000033">
    <property type="protein sequence ID" value="ELR71793.1"/>
    <property type="molecule type" value="Genomic_DNA"/>
</dbReference>
<keyword evidence="3" id="KW-1185">Reference proteome</keyword>
<dbReference type="InterPro" id="IPR013216">
    <property type="entry name" value="Methyltransf_11"/>
</dbReference>
<dbReference type="GO" id="GO:0032259">
    <property type="term" value="P:methylation"/>
    <property type="evidence" value="ECO:0007669"/>
    <property type="project" value="UniProtKB-KW"/>
</dbReference>
<dbReference type="Gene3D" id="3.40.50.150">
    <property type="entry name" value="Vaccinia Virus protein VP39"/>
    <property type="match status" value="1"/>
</dbReference>
<sequence length="268" mass="30791">MNTPDLKQSKYFMDDPREAGRLDAKVNTDEFIENFLTSRIPEETNTYIVDIGCGAGAIASAIAKKYPYTTVKGVDLSNERLEEARNKCKHLNNAEFKQGSIYELPLEDNSADFLYTRFLLEYLQEPVRGIKEMYRVCKNGGTVMLQDLDGQLLFHYPETIENLDKVLSGLAETGFDPLIGRKLMHYGLLAGFKLDHIDIRPYHFIAGKVDAHNDYLWDLKMEIAMTKFSDILGSTELAQKFKDDFMNFLRDENTIMYSNLFTVYLKKV</sequence>
<keyword evidence="2" id="KW-0489">Methyltransferase</keyword>
<dbReference type="PANTHER" id="PTHR43591">
    <property type="entry name" value="METHYLTRANSFERASE"/>
    <property type="match status" value="1"/>
</dbReference>
<proteinExistence type="predicted"/>
<keyword evidence="2" id="KW-0808">Transferase</keyword>
<comment type="caution">
    <text evidence="2">The sequence shown here is derived from an EMBL/GenBank/DDBJ whole genome shotgun (WGS) entry which is preliminary data.</text>
</comment>
<dbReference type="OrthoDB" id="1493020at2"/>
<feature type="domain" description="Methyltransferase type 11" evidence="1">
    <location>
        <begin position="49"/>
        <end position="144"/>
    </location>
</feature>
<protein>
    <submittedName>
        <fullName evidence="2">SAM-dependent methyltransferase YafE</fullName>
    </submittedName>
</protein>
<dbReference type="AlphaFoldDB" id="L8JU78"/>
<dbReference type="STRING" id="1237149.C900_02378"/>
<organism evidence="2 3">
    <name type="scientific">Fulvivirga imtechensis AK7</name>
    <dbReference type="NCBI Taxonomy" id="1237149"/>
    <lineage>
        <taxon>Bacteria</taxon>
        <taxon>Pseudomonadati</taxon>
        <taxon>Bacteroidota</taxon>
        <taxon>Cytophagia</taxon>
        <taxon>Cytophagales</taxon>
        <taxon>Fulvivirgaceae</taxon>
        <taxon>Fulvivirga</taxon>
    </lineage>
</organism>
<dbReference type="CDD" id="cd02440">
    <property type="entry name" value="AdoMet_MTases"/>
    <property type="match status" value="1"/>
</dbReference>
<evidence type="ECO:0000259" key="1">
    <source>
        <dbReference type="Pfam" id="PF08241"/>
    </source>
</evidence>
<accession>L8JU78</accession>
<gene>
    <name evidence="2" type="ORF">C900_02378</name>
</gene>
<dbReference type="SUPFAM" id="SSF53335">
    <property type="entry name" value="S-adenosyl-L-methionine-dependent methyltransferases"/>
    <property type="match status" value="1"/>
</dbReference>
<dbReference type="GO" id="GO:0008757">
    <property type="term" value="F:S-adenosylmethionine-dependent methyltransferase activity"/>
    <property type="evidence" value="ECO:0007669"/>
    <property type="project" value="InterPro"/>
</dbReference>
<name>L8JU78_9BACT</name>
<dbReference type="PANTHER" id="PTHR43591:SF24">
    <property type="entry name" value="2-METHOXY-6-POLYPRENYL-1,4-BENZOQUINOL METHYLASE, MITOCHONDRIAL"/>
    <property type="match status" value="1"/>
</dbReference>
<evidence type="ECO:0000313" key="3">
    <source>
        <dbReference type="Proteomes" id="UP000011135"/>
    </source>
</evidence>
<reference evidence="2 3" key="1">
    <citation type="submission" date="2012-12" db="EMBL/GenBank/DDBJ databases">
        <title>Genome assembly of Fulvivirga imtechensis AK7.</title>
        <authorList>
            <person name="Nupur N."/>
            <person name="Khatri I."/>
            <person name="Kumar R."/>
            <person name="Subramanian S."/>
            <person name="Pinnaka A."/>
        </authorList>
    </citation>
    <scope>NUCLEOTIDE SEQUENCE [LARGE SCALE GENOMIC DNA]</scope>
    <source>
        <strain evidence="2 3">AK7</strain>
    </source>
</reference>
<dbReference type="eggNOG" id="COG2226">
    <property type="taxonomic scope" value="Bacteria"/>
</dbReference>